<dbReference type="AlphaFoldDB" id="G4HPV1"/>
<dbReference type="Proteomes" id="UP000003891">
    <property type="component" value="Unassembled WGS sequence"/>
</dbReference>
<evidence type="ECO:0000313" key="2">
    <source>
        <dbReference type="Proteomes" id="UP000003891"/>
    </source>
</evidence>
<accession>G4HPV1</accession>
<organism evidence="1 2">
    <name type="scientific">Paenibacillus lactis 154</name>
    <dbReference type="NCBI Taxonomy" id="743719"/>
    <lineage>
        <taxon>Bacteria</taxon>
        <taxon>Bacillati</taxon>
        <taxon>Bacillota</taxon>
        <taxon>Bacilli</taxon>
        <taxon>Bacillales</taxon>
        <taxon>Paenibacillaceae</taxon>
        <taxon>Paenibacillus</taxon>
    </lineage>
</organism>
<sequence length="112" mass="12907">MWADKLHSVLDRMACCAQLKKKNCPVQISTRQLRCCSVTIEQQKCGIVEKRSTRFARIRSGAGLHHIFSHIPRIITKRRQDAVVFIHILNPDPLLKLLDDILWQGGLHRTDI</sequence>
<gene>
    <name evidence="1" type="ORF">PaelaDRAFT_6012</name>
</gene>
<proteinExistence type="predicted"/>
<reference evidence="1 2" key="1">
    <citation type="submission" date="2011-09" db="EMBL/GenBank/DDBJ databases">
        <title>The draft genome of Paenibacillus lactis 154.</title>
        <authorList>
            <consortium name="US DOE Joint Genome Institute (JGI-PGF)"/>
            <person name="Lucas S."/>
            <person name="Han J."/>
            <person name="Lapidus A."/>
            <person name="Cheng J.-F."/>
            <person name="Goodwin L."/>
            <person name="Pitluck S."/>
            <person name="Peters L."/>
            <person name="Land M.L."/>
            <person name="Hauser L."/>
            <person name="Siebers A."/>
            <person name="Thelen M."/>
            <person name="Hugenholtz P."/>
            <person name="Allgaier M."/>
            <person name="Woyke T.J."/>
        </authorList>
    </citation>
    <scope>NUCLEOTIDE SEQUENCE [LARGE SCALE GENOMIC DNA]</scope>
    <source>
        <strain evidence="1 2">154</strain>
    </source>
</reference>
<protein>
    <submittedName>
        <fullName evidence="1">Uncharacterized protein</fullName>
    </submittedName>
</protein>
<dbReference type="STRING" id="743719.PaelaDRAFT_6012"/>
<evidence type="ECO:0000313" key="1">
    <source>
        <dbReference type="EMBL" id="EHB46498.1"/>
    </source>
</evidence>
<name>G4HPV1_9BACL</name>
<dbReference type="EMBL" id="AGIP01000029">
    <property type="protein sequence ID" value="EHB46498.1"/>
    <property type="molecule type" value="Genomic_DNA"/>
</dbReference>